<gene>
    <name evidence="3" type="ORF">HDF08_002079</name>
</gene>
<dbReference type="InterPro" id="IPR017969">
    <property type="entry name" value="Heavy-metal-associated_CS"/>
</dbReference>
<evidence type="ECO:0000259" key="2">
    <source>
        <dbReference type="PROSITE" id="PS50846"/>
    </source>
</evidence>
<organism evidence="3 4">
    <name type="scientific">Tunturiibacter lichenicola</name>
    <dbReference type="NCBI Taxonomy" id="2051959"/>
    <lineage>
        <taxon>Bacteria</taxon>
        <taxon>Pseudomonadati</taxon>
        <taxon>Acidobacteriota</taxon>
        <taxon>Terriglobia</taxon>
        <taxon>Terriglobales</taxon>
        <taxon>Acidobacteriaceae</taxon>
        <taxon>Tunturiibacter</taxon>
    </lineage>
</organism>
<dbReference type="AlphaFoldDB" id="A0A852VKN6"/>
<dbReference type="Proteomes" id="UP000564385">
    <property type="component" value="Unassembled WGS sequence"/>
</dbReference>
<dbReference type="PROSITE" id="PS01047">
    <property type="entry name" value="HMA_1"/>
    <property type="match status" value="1"/>
</dbReference>
<feature type="domain" description="HMA" evidence="2">
    <location>
        <begin position="3"/>
        <end position="67"/>
    </location>
</feature>
<dbReference type="Pfam" id="PF00403">
    <property type="entry name" value="HMA"/>
    <property type="match status" value="1"/>
</dbReference>
<dbReference type="InterPro" id="IPR006121">
    <property type="entry name" value="HMA_dom"/>
</dbReference>
<protein>
    <submittedName>
        <fullName evidence="3">Copper chaperone CopZ</fullName>
    </submittedName>
</protein>
<reference evidence="3 4" key="1">
    <citation type="submission" date="2020-07" db="EMBL/GenBank/DDBJ databases">
        <title>Genomic Encyclopedia of Type Strains, Phase IV (KMG-V): Genome sequencing to study the core and pangenomes of soil and plant-associated prokaryotes.</title>
        <authorList>
            <person name="Whitman W."/>
        </authorList>
    </citation>
    <scope>NUCLEOTIDE SEQUENCE [LARGE SCALE GENOMIC DNA]</scope>
    <source>
        <strain evidence="3 4">M8UP22</strain>
    </source>
</reference>
<dbReference type="EMBL" id="JACCCU010000001">
    <property type="protein sequence ID" value="NYF90012.1"/>
    <property type="molecule type" value="Genomic_DNA"/>
</dbReference>
<dbReference type="SUPFAM" id="SSF55008">
    <property type="entry name" value="HMA, heavy metal-associated domain"/>
    <property type="match status" value="1"/>
</dbReference>
<evidence type="ECO:0000256" key="1">
    <source>
        <dbReference type="ARBA" id="ARBA00022723"/>
    </source>
</evidence>
<dbReference type="GO" id="GO:0046872">
    <property type="term" value="F:metal ion binding"/>
    <property type="evidence" value="ECO:0007669"/>
    <property type="project" value="UniProtKB-KW"/>
</dbReference>
<accession>A0A852VKN6</accession>
<name>A0A852VKN6_9BACT</name>
<sequence length="70" mass="7486">MREALALSIEGMHCGACVRRVTDALGKIDGVEVSSVEVGLAMVTFDPERVAAEKIADAVHRVGFTVRSEK</sequence>
<keyword evidence="1" id="KW-0479">Metal-binding</keyword>
<comment type="caution">
    <text evidence="3">The sequence shown here is derived from an EMBL/GenBank/DDBJ whole genome shotgun (WGS) entry which is preliminary data.</text>
</comment>
<dbReference type="FunFam" id="3.30.70.100:FF:000001">
    <property type="entry name" value="ATPase copper transporting beta"/>
    <property type="match status" value="1"/>
</dbReference>
<dbReference type="PROSITE" id="PS50846">
    <property type="entry name" value="HMA_2"/>
    <property type="match status" value="1"/>
</dbReference>
<dbReference type="CDD" id="cd00371">
    <property type="entry name" value="HMA"/>
    <property type="match status" value="1"/>
</dbReference>
<dbReference type="InterPro" id="IPR036163">
    <property type="entry name" value="HMA_dom_sf"/>
</dbReference>
<proteinExistence type="predicted"/>
<evidence type="ECO:0000313" key="4">
    <source>
        <dbReference type="Proteomes" id="UP000564385"/>
    </source>
</evidence>
<evidence type="ECO:0000313" key="3">
    <source>
        <dbReference type="EMBL" id="NYF90012.1"/>
    </source>
</evidence>
<dbReference type="Gene3D" id="3.30.70.100">
    <property type="match status" value="1"/>
</dbReference>